<keyword evidence="1" id="KW-0732">Signal</keyword>
<dbReference type="SUPFAM" id="SSF49452">
    <property type="entry name" value="Starch-binding domain-like"/>
    <property type="match status" value="1"/>
</dbReference>
<protein>
    <recommendedName>
        <fullName evidence="4">Alpha-amylase</fullName>
    </recommendedName>
</protein>
<name>A0ABN2QQN1_9MICO</name>
<proteinExistence type="predicted"/>
<dbReference type="RefSeq" id="WP_157414255.1">
    <property type="nucleotide sequence ID" value="NZ_BAAAMK010000004.1"/>
</dbReference>
<organism evidence="2 3">
    <name type="scientific">Agromyces allii</name>
    <dbReference type="NCBI Taxonomy" id="393607"/>
    <lineage>
        <taxon>Bacteria</taxon>
        <taxon>Bacillati</taxon>
        <taxon>Actinomycetota</taxon>
        <taxon>Actinomycetes</taxon>
        <taxon>Micrococcales</taxon>
        <taxon>Microbacteriaceae</taxon>
        <taxon>Agromyces</taxon>
    </lineage>
</organism>
<keyword evidence="3" id="KW-1185">Reference proteome</keyword>
<evidence type="ECO:0000313" key="3">
    <source>
        <dbReference type="Proteomes" id="UP001499954"/>
    </source>
</evidence>
<dbReference type="Proteomes" id="UP001499954">
    <property type="component" value="Unassembled WGS sequence"/>
</dbReference>
<sequence length="835" mass="84820">MVATTTAALLLATLLPGAPAFADDVEPPTSVASITGTVTDPAGAAAGDLCITVETFDGTAWSPVQLTPEVRTDAAGAYTVTALADGTYAVGADACTPPSDTLRTWAPSLSAQPEILDGVVVTGGVAAAPVDIRLLPAAVAAIADPTIAGIAAIGSTLTADPGGWNVSGLAFGYQWNRGGVAIADATAATYTPVPEDAGSALTVSVTATRQGWTSATTSSAATAPVAAGALATTTPVIVGTAKVGSPFTVSPNWTPGTTYTYVWKRSGSNAAVSTGSSYTPTSADLGATFTVTVTGTLAGYTGVTLTSAPTAAVTTGSFGSAPNPTVTGQVAVGQTVTAAPGVWSPAPALSYQWRRNGIAIAGATAATYAIAPTDLGTALSVTVSGRLTSYTTANRTSLPITVVRGTLTAPAPKIWGTRAVGGTLGFTAGTWGPAPVKLAFQWLRDGAPIAGATGTTYVLTPSDRDTSIAIRVTGTKTAYNQLVLTSAGTSKIARGTLTAGTPKLSGSRAVGGTLAVSAGAWGPAPVKLAYQWLRNGVAIAGANGATYAVTTADFGTSISATVTGTKTGYNQVAVTTAGTSKIAAGTIIASPTISGLQRSGSKLTVNLGKYWPSTATATYQWYRLGSRIGGQTASTYTLGNIDAGKLLSVVVTFTKANYTTLRVTVNTGKIAPRPASLGGDGVYRVGIDIQPGTYFTSATNTADCRWWRLSDLSGSESSVYGGDAGSGRRMMTILADDSYVVTSNCGSWVRFDGTGYVSWTMPGDGIAHVGSMVRPGAYVSYGNDYCYVAALNAPTGMVSDIYENTESYDSTVYWYVYEGEYFEAYGCNEFTWYSN</sequence>
<evidence type="ECO:0000313" key="2">
    <source>
        <dbReference type="EMBL" id="GAA1956704.1"/>
    </source>
</evidence>
<reference evidence="2 3" key="1">
    <citation type="journal article" date="2019" name="Int. J. Syst. Evol. Microbiol.">
        <title>The Global Catalogue of Microorganisms (GCM) 10K type strain sequencing project: providing services to taxonomists for standard genome sequencing and annotation.</title>
        <authorList>
            <consortium name="The Broad Institute Genomics Platform"/>
            <consortium name="The Broad Institute Genome Sequencing Center for Infectious Disease"/>
            <person name="Wu L."/>
            <person name="Ma J."/>
        </authorList>
    </citation>
    <scope>NUCLEOTIDE SEQUENCE [LARGE SCALE GENOMIC DNA]</scope>
    <source>
        <strain evidence="2 3">JCM 13584</strain>
    </source>
</reference>
<feature type="chain" id="PRO_5045511113" description="Alpha-amylase" evidence="1">
    <location>
        <begin position="23"/>
        <end position="835"/>
    </location>
</feature>
<dbReference type="InterPro" id="IPR013784">
    <property type="entry name" value="Carb-bd-like_fold"/>
</dbReference>
<feature type="signal peptide" evidence="1">
    <location>
        <begin position="1"/>
        <end position="22"/>
    </location>
</feature>
<comment type="caution">
    <text evidence="2">The sequence shown here is derived from an EMBL/GenBank/DDBJ whole genome shotgun (WGS) entry which is preliminary data.</text>
</comment>
<dbReference type="Gene3D" id="2.60.40.2700">
    <property type="match status" value="6"/>
</dbReference>
<dbReference type="EMBL" id="BAAAMK010000004">
    <property type="protein sequence ID" value="GAA1956704.1"/>
    <property type="molecule type" value="Genomic_DNA"/>
</dbReference>
<evidence type="ECO:0000256" key="1">
    <source>
        <dbReference type="SAM" id="SignalP"/>
    </source>
</evidence>
<evidence type="ECO:0008006" key="4">
    <source>
        <dbReference type="Google" id="ProtNLM"/>
    </source>
</evidence>
<accession>A0ABN2QQN1</accession>
<gene>
    <name evidence="2" type="ORF">GCM10009717_23620</name>
</gene>